<evidence type="ECO:0000256" key="1">
    <source>
        <dbReference type="SAM" id="Phobius"/>
    </source>
</evidence>
<gene>
    <name evidence="2" type="ORF">JXQ802_LOCUS21089</name>
</gene>
<reference evidence="2" key="1">
    <citation type="submission" date="2021-02" db="EMBL/GenBank/DDBJ databases">
        <authorList>
            <person name="Nowell W R."/>
        </authorList>
    </citation>
    <scope>NUCLEOTIDE SEQUENCE</scope>
</reference>
<keyword evidence="1" id="KW-0472">Membrane</keyword>
<proteinExistence type="predicted"/>
<dbReference type="AlphaFoldDB" id="A0A814RT08"/>
<dbReference type="EMBL" id="CAJNOL010000613">
    <property type="protein sequence ID" value="CAF1138502.1"/>
    <property type="molecule type" value="Genomic_DNA"/>
</dbReference>
<accession>A0A814RT08</accession>
<feature type="transmembrane region" description="Helical" evidence="1">
    <location>
        <begin position="79"/>
        <end position="102"/>
    </location>
</feature>
<comment type="caution">
    <text evidence="2">The sequence shown here is derived from an EMBL/GenBank/DDBJ whole genome shotgun (WGS) entry which is preliminary data.</text>
</comment>
<evidence type="ECO:0000313" key="2">
    <source>
        <dbReference type="EMBL" id="CAF1138502.1"/>
    </source>
</evidence>
<organism evidence="2 3">
    <name type="scientific">Rotaria sordida</name>
    <dbReference type="NCBI Taxonomy" id="392033"/>
    <lineage>
        <taxon>Eukaryota</taxon>
        <taxon>Metazoa</taxon>
        <taxon>Spiralia</taxon>
        <taxon>Gnathifera</taxon>
        <taxon>Rotifera</taxon>
        <taxon>Eurotatoria</taxon>
        <taxon>Bdelloidea</taxon>
        <taxon>Philodinida</taxon>
        <taxon>Philodinidae</taxon>
        <taxon>Rotaria</taxon>
    </lineage>
</organism>
<evidence type="ECO:0000313" key="3">
    <source>
        <dbReference type="Proteomes" id="UP000663870"/>
    </source>
</evidence>
<keyword evidence="1" id="KW-0812">Transmembrane</keyword>
<keyword evidence="1" id="KW-1133">Transmembrane helix</keyword>
<name>A0A814RT08_9BILA</name>
<dbReference type="Proteomes" id="UP000663870">
    <property type="component" value="Unassembled WGS sequence"/>
</dbReference>
<protein>
    <submittedName>
        <fullName evidence="2">Uncharacterized protein</fullName>
    </submittedName>
</protein>
<keyword evidence="3" id="KW-1185">Reference proteome</keyword>
<sequence>MSNPSQPFYVAFDQITLIEPIYGDTFSLDKIKHNLLFLENDEISSSIYPDSITQTDYLLNITDRNSIISTTTQNGLTTILGLSIGKGIPAALGVIGFIIYIIKKIENRTKRAVRPIKDVDNHRSKK</sequence>